<proteinExistence type="predicted"/>
<comment type="caution">
    <text evidence="1">The sequence shown here is derived from an EMBL/GenBank/DDBJ whole genome shotgun (WGS) entry which is preliminary data.</text>
</comment>
<dbReference type="AlphaFoldDB" id="F9SSJ5"/>
<accession>F9SSJ5</accession>
<gene>
    <name evidence="1" type="ORF">VIOR3934_00480</name>
</gene>
<dbReference type="Proteomes" id="UP000002817">
    <property type="component" value="Unassembled WGS sequence"/>
</dbReference>
<reference evidence="1 2" key="1">
    <citation type="journal article" date="2012" name="Int. J. Syst. Evol. Microbiol.">
        <title>Vibrio caribbeanicus sp. nov., isolated from the marine sponge Scleritoderma cyanea.</title>
        <authorList>
            <person name="Hoffmann M."/>
            <person name="Monday S.R."/>
            <person name="Allard M.W."/>
            <person name="Strain E.A."/>
            <person name="Whittaker P."/>
            <person name="Naum M."/>
            <person name="McCarthy P.J."/>
            <person name="Lopez J.V."/>
            <person name="Fischer M."/>
            <person name="Brown E.W."/>
        </authorList>
    </citation>
    <scope>NUCLEOTIDE SEQUENCE [LARGE SCALE GENOMIC DNA]</scope>
    <source>
        <strain evidence="2">CIP 102891 / ATCC 33934</strain>
    </source>
</reference>
<evidence type="ECO:0000313" key="1">
    <source>
        <dbReference type="EMBL" id="EGU50827.1"/>
    </source>
</evidence>
<sequence>MNVIQFEFSSTIFHMRYEVNNHLHAKDVYLALKLVPLVGASFVAKMLGVNIRTIQYITNKRVKSSIKNKDDVLIKLVPDMKERLIKHLEENESD</sequence>
<evidence type="ECO:0000313" key="2">
    <source>
        <dbReference type="Proteomes" id="UP000002817"/>
    </source>
</evidence>
<dbReference type="PATRIC" id="fig|675816.5.peg.1905"/>
<name>F9SSJ5_VIBOR</name>
<organism evidence="1 2">
    <name type="scientific">Vibrio orientalis CIP 102891 = ATCC 33934</name>
    <dbReference type="NCBI Taxonomy" id="675816"/>
    <lineage>
        <taxon>Bacteria</taxon>
        <taxon>Pseudomonadati</taxon>
        <taxon>Pseudomonadota</taxon>
        <taxon>Gammaproteobacteria</taxon>
        <taxon>Vibrionales</taxon>
        <taxon>Vibrionaceae</taxon>
        <taxon>Vibrio</taxon>
        <taxon>Vibrio oreintalis group</taxon>
    </lineage>
</organism>
<dbReference type="EMBL" id="AFWH01000021">
    <property type="protein sequence ID" value="EGU50827.1"/>
    <property type="molecule type" value="Genomic_DNA"/>
</dbReference>
<protein>
    <submittedName>
        <fullName evidence="1">Uncharacterized protein</fullName>
    </submittedName>
</protein>